<dbReference type="EMBL" id="CP141890">
    <property type="protein sequence ID" value="WRT70282.1"/>
    <property type="molecule type" value="Genomic_DNA"/>
</dbReference>
<evidence type="ECO:0000256" key="8">
    <source>
        <dbReference type="SAM" id="Phobius"/>
    </source>
</evidence>
<gene>
    <name evidence="10" type="ORF">IL334_007280</name>
</gene>
<evidence type="ECO:0000313" key="10">
    <source>
        <dbReference type="EMBL" id="WRT70282.1"/>
    </source>
</evidence>
<reference evidence="10 11" key="1">
    <citation type="submission" date="2024-01" db="EMBL/GenBank/DDBJ databases">
        <title>Comparative genomics of Cryptococcus and Kwoniella reveals pathogenesis evolution and contrasting modes of karyotype evolution via chromosome fusion or intercentromeric recombination.</title>
        <authorList>
            <person name="Coelho M.A."/>
            <person name="David-Palma M."/>
            <person name="Shea T."/>
            <person name="Bowers K."/>
            <person name="McGinley-Smith S."/>
            <person name="Mohammad A.W."/>
            <person name="Gnirke A."/>
            <person name="Yurkov A.M."/>
            <person name="Nowrousian M."/>
            <person name="Sun S."/>
            <person name="Cuomo C.A."/>
            <person name="Heitman J."/>
        </authorList>
    </citation>
    <scope>NUCLEOTIDE SEQUENCE [LARGE SCALE GENOMIC DNA]</scope>
    <source>
        <strain evidence="10">CBS 11374</strain>
    </source>
</reference>
<dbReference type="Proteomes" id="UP001329825">
    <property type="component" value="Chromosome 10"/>
</dbReference>
<feature type="transmembrane region" description="Helical" evidence="8">
    <location>
        <begin position="85"/>
        <end position="112"/>
    </location>
</feature>
<dbReference type="GeneID" id="87959410"/>
<keyword evidence="3" id="KW-0479">Metal-binding</keyword>
<keyword evidence="5" id="KW-0862">Zinc</keyword>
<comment type="cofactor">
    <cofactor evidence="1">
        <name>Zn(2+)</name>
        <dbReference type="ChEBI" id="CHEBI:29105"/>
    </cofactor>
</comment>
<dbReference type="Gene3D" id="3.30.2010.10">
    <property type="entry name" value="Metalloproteases ('zincins'), catalytic domain"/>
    <property type="match status" value="1"/>
</dbReference>
<evidence type="ECO:0000256" key="4">
    <source>
        <dbReference type="ARBA" id="ARBA00022801"/>
    </source>
</evidence>
<dbReference type="PANTHER" id="PTHR22726:SF18">
    <property type="entry name" value="PEPTIDASE M48 DOMAIN-CONTAINING PROTEIN"/>
    <property type="match status" value="1"/>
</dbReference>
<evidence type="ECO:0000313" key="11">
    <source>
        <dbReference type="Proteomes" id="UP001329825"/>
    </source>
</evidence>
<dbReference type="InterPro" id="IPR001915">
    <property type="entry name" value="Peptidase_M48"/>
</dbReference>
<feature type="domain" description="Peptidase M48" evidence="9">
    <location>
        <begin position="268"/>
        <end position="447"/>
    </location>
</feature>
<protein>
    <recommendedName>
        <fullName evidence="9">Peptidase M48 domain-containing protein</fullName>
    </recommendedName>
</protein>
<keyword evidence="11" id="KW-1185">Reference proteome</keyword>
<accession>A0ABZ1D885</accession>
<sequence>MRVNILPLRFLLIPQEGSRIVANRGVSTSIPSYRSSISSSRSCTRPTATTFSSPSLRTSSSLFSFALSHNVIKRSFHPSKPRKDVFFVAFPALKSGLLNITRFSLLFLPFVFRYKLWKKYKKTSYALIQIPIFAICVVLALGLDQSPRTGRWRLLLMSENEEMAWSRRKQQEVLRSDGLLILPSDDPRSEQVSRITSKLITALEEQDHHIIHGASWPPRSQELSRVISEREAEFGSNKREIHYTPSGTAHSTFMPFRPITSNPLKKLESADWNLYVIDSPQMNAFALPSKDLFVYTGLLNTLPEGDDSMLAAVLAHEIAHVTQRHSVENLGFLNVAAVAFDVLRGITFALTISFPMITDTAGLFINWVNDVVAERAYSRKLEQEADAVGLEIMATAGYDPRAAQDLWELMAAVEADAEATGQAVRAENKFAILRTHPTSEARQEALAKDMPSALKVWRDHLPKRKSPNVAPVQIQQNTSAAKEANLKEAQSLAA</sequence>
<proteinExistence type="predicted"/>
<keyword evidence="8" id="KW-0472">Membrane</keyword>
<keyword evidence="6" id="KW-0482">Metalloprotease</keyword>
<keyword evidence="8" id="KW-0812">Transmembrane</keyword>
<evidence type="ECO:0000259" key="9">
    <source>
        <dbReference type="Pfam" id="PF01435"/>
    </source>
</evidence>
<evidence type="ECO:0000256" key="6">
    <source>
        <dbReference type="ARBA" id="ARBA00023049"/>
    </source>
</evidence>
<dbReference type="InterPro" id="IPR051156">
    <property type="entry name" value="Mito/Outer_Membr_Metalloprot"/>
</dbReference>
<organism evidence="10 11">
    <name type="scientific">Kwoniella shivajii</name>
    <dbReference type="NCBI Taxonomy" id="564305"/>
    <lineage>
        <taxon>Eukaryota</taxon>
        <taxon>Fungi</taxon>
        <taxon>Dikarya</taxon>
        <taxon>Basidiomycota</taxon>
        <taxon>Agaricomycotina</taxon>
        <taxon>Tremellomycetes</taxon>
        <taxon>Tremellales</taxon>
        <taxon>Cryptococcaceae</taxon>
        <taxon>Kwoniella</taxon>
    </lineage>
</organism>
<feature type="transmembrane region" description="Helical" evidence="8">
    <location>
        <begin position="124"/>
        <end position="143"/>
    </location>
</feature>
<feature type="region of interest" description="Disordered" evidence="7">
    <location>
        <begin position="462"/>
        <end position="494"/>
    </location>
</feature>
<keyword evidence="2" id="KW-0645">Protease</keyword>
<dbReference type="PANTHER" id="PTHR22726">
    <property type="entry name" value="METALLOENDOPEPTIDASE OMA1"/>
    <property type="match status" value="1"/>
</dbReference>
<evidence type="ECO:0000256" key="5">
    <source>
        <dbReference type="ARBA" id="ARBA00022833"/>
    </source>
</evidence>
<evidence type="ECO:0000256" key="2">
    <source>
        <dbReference type="ARBA" id="ARBA00022670"/>
    </source>
</evidence>
<keyword evidence="4" id="KW-0378">Hydrolase</keyword>
<evidence type="ECO:0000256" key="3">
    <source>
        <dbReference type="ARBA" id="ARBA00022723"/>
    </source>
</evidence>
<dbReference type="Pfam" id="PF01435">
    <property type="entry name" value="Peptidase_M48"/>
    <property type="match status" value="1"/>
</dbReference>
<dbReference type="RefSeq" id="XP_062795021.1">
    <property type="nucleotide sequence ID" value="XM_062938970.1"/>
</dbReference>
<evidence type="ECO:0000256" key="1">
    <source>
        <dbReference type="ARBA" id="ARBA00001947"/>
    </source>
</evidence>
<dbReference type="CDD" id="cd07331">
    <property type="entry name" value="M48C_Oma1_like"/>
    <property type="match status" value="1"/>
</dbReference>
<evidence type="ECO:0000256" key="7">
    <source>
        <dbReference type="SAM" id="MobiDB-lite"/>
    </source>
</evidence>
<keyword evidence="8" id="KW-1133">Transmembrane helix</keyword>
<name>A0ABZ1D885_9TREE</name>